<keyword evidence="6" id="KW-1185">Reference proteome</keyword>
<dbReference type="InterPro" id="IPR008546">
    <property type="entry name" value="VAN3-bd-like_auxin_canal"/>
</dbReference>
<feature type="compositionally biased region" description="Basic and acidic residues" evidence="1">
    <location>
        <begin position="1"/>
        <end position="14"/>
    </location>
</feature>
<evidence type="ECO:0000259" key="4">
    <source>
        <dbReference type="Pfam" id="PF08458"/>
    </source>
</evidence>
<dbReference type="Pfam" id="PF08458">
    <property type="entry name" value="PH_2"/>
    <property type="match status" value="1"/>
</dbReference>
<dbReference type="Proteomes" id="UP001386955">
    <property type="component" value="Unassembled WGS sequence"/>
</dbReference>
<feature type="domain" description="VAN3-binding protein-like auxin canalisation" evidence="3">
    <location>
        <begin position="23"/>
        <end position="326"/>
    </location>
</feature>
<accession>A0AAN9SDA5</accession>
<organism evidence="5 6">
    <name type="scientific">Psophocarpus tetragonolobus</name>
    <name type="common">Winged bean</name>
    <name type="synonym">Dolichos tetragonolobus</name>
    <dbReference type="NCBI Taxonomy" id="3891"/>
    <lineage>
        <taxon>Eukaryota</taxon>
        <taxon>Viridiplantae</taxon>
        <taxon>Streptophyta</taxon>
        <taxon>Embryophyta</taxon>
        <taxon>Tracheophyta</taxon>
        <taxon>Spermatophyta</taxon>
        <taxon>Magnoliopsida</taxon>
        <taxon>eudicotyledons</taxon>
        <taxon>Gunneridae</taxon>
        <taxon>Pentapetalae</taxon>
        <taxon>rosids</taxon>
        <taxon>fabids</taxon>
        <taxon>Fabales</taxon>
        <taxon>Fabaceae</taxon>
        <taxon>Papilionoideae</taxon>
        <taxon>50 kb inversion clade</taxon>
        <taxon>NPAAA clade</taxon>
        <taxon>indigoferoid/millettioid clade</taxon>
        <taxon>Phaseoleae</taxon>
        <taxon>Psophocarpus</taxon>
    </lineage>
</organism>
<evidence type="ECO:0000313" key="6">
    <source>
        <dbReference type="Proteomes" id="UP001386955"/>
    </source>
</evidence>
<evidence type="ECO:0008006" key="7">
    <source>
        <dbReference type="Google" id="ProtNLM"/>
    </source>
</evidence>
<gene>
    <name evidence="5" type="ORF">VNO78_22284</name>
</gene>
<dbReference type="GO" id="GO:0010087">
    <property type="term" value="P:phloem or xylem histogenesis"/>
    <property type="evidence" value="ECO:0007669"/>
    <property type="project" value="TreeGrafter"/>
</dbReference>
<keyword evidence="2" id="KW-1133">Transmembrane helix</keyword>
<evidence type="ECO:0000259" key="3">
    <source>
        <dbReference type="Pfam" id="PF05703"/>
    </source>
</evidence>
<dbReference type="GO" id="GO:0009734">
    <property type="term" value="P:auxin-activated signaling pathway"/>
    <property type="evidence" value="ECO:0007669"/>
    <property type="project" value="TreeGrafter"/>
</dbReference>
<evidence type="ECO:0000256" key="2">
    <source>
        <dbReference type="SAM" id="Phobius"/>
    </source>
</evidence>
<feature type="compositionally biased region" description="Gly residues" evidence="1">
    <location>
        <begin position="329"/>
        <end position="345"/>
    </location>
</feature>
<proteinExistence type="predicted"/>
<dbReference type="GO" id="GO:0010305">
    <property type="term" value="P:leaf vascular tissue pattern formation"/>
    <property type="evidence" value="ECO:0007669"/>
    <property type="project" value="TreeGrafter"/>
</dbReference>
<keyword evidence="2" id="KW-0472">Membrane</keyword>
<feature type="domain" description="Pleckstrin-like plant" evidence="4">
    <location>
        <begin position="377"/>
        <end position="481"/>
    </location>
</feature>
<protein>
    <recommendedName>
        <fullName evidence="7">VAN3-binding protein</fullName>
    </recommendedName>
</protein>
<dbReference type="PANTHER" id="PTHR31351:SF17">
    <property type="entry name" value="AUXIN CANALIZATION PROTEIN"/>
    <property type="match status" value="1"/>
</dbReference>
<dbReference type="InterPro" id="IPR013666">
    <property type="entry name" value="PH_pln"/>
</dbReference>
<keyword evidence="2" id="KW-0812">Transmembrane</keyword>
<dbReference type="Pfam" id="PF05703">
    <property type="entry name" value="Auxin_canalis"/>
    <property type="match status" value="1"/>
</dbReference>
<dbReference type="EMBL" id="JAYMYS010000005">
    <property type="protein sequence ID" value="KAK7393720.1"/>
    <property type="molecule type" value="Genomic_DNA"/>
</dbReference>
<feature type="compositionally biased region" description="Polar residues" evidence="1">
    <location>
        <begin position="109"/>
        <end position="137"/>
    </location>
</feature>
<feature type="region of interest" description="Disordered" evidence="1">
    <location>
        <begin position="109"/>
        <end position="160"/>
    </location>
</feature>
<reference evidence="5 6" key="1">
    <citation type="submission" date="2024-01" db="EMBL/GenBank/DDBJ databases">
        <title>The genomes of 5 underutilized Papilionoideae crops provide insights into root nodulation and disease resistanc.</title>
        <authorList>
            <person name="Jiang F."/>
        </authorList>
    </citation>
    <scope>NUCLEOTIDE SEQUENCE [LARGE SCALE GENOMIC DNA]</scope>
    <source>
        <strain evidence="5">DUOXIRENSHENG_FW03</strain>
        <tissue evidence="5">Leaves</tissue>
    </source>
</reference>
<feature type="region of interest" description="Disordered" evidence="1">
    <location>
        <begin position="1"/>
        <end position="26"/>
    </location>
</feature>
<name>A0AAN9SDA5_PSOTE</name>
<sequence>MEKERPAWRPDPFHARATAAASEAPRDPMEFLSRSWSASALEVSKALSSQPQLPPCSNKNNNNNVNCSNASVILEDIAGEVEESATVSGNPFSFASSETSQMIMDRIMSHSQEVSPRTSGRLSHSSGPLNGSLTDSPPVSPSEIDDFKYNRSNNNHNPTTMITGLNGQYWGAGGAAAAAAAGGGKTVGRWLKDRKEKKKEETRAHNAQLHAAVSVAGVAAAVAAIAAATAATSGSGKDEQMAKTNMAVASAATLVAAQCVEAAEAMGAERDHLASVVSSAVNVRSAGDITTLTAAAATALRGAATLKARVLKEVWNIAAVIPVEKNLSGGGGGGNGNGSGGGNGSNGSSNSSFSGEIVPEENFLGICSRELLARGCELLKRTRTGELHWKIVSVYINRMNQVMVKMKSRHVAGTITKKKKNVVLGVIKDMPAWPGRHLLEGGENRRYFGLKTVMRGVVEFECRNQREYDVWTQGVSRLLSIAAERNNRNRICSI</sequence>
<evidence type="ECO:0000313" key="5">
    <source>
        <dbReference type="EMBL" id="KAK7393720.1"/>
    </source>
</evidence>
<feature type="compositionally biased region" description="Polar residues" evidence="1">
    <location>
        <begin position="150"/>
        <end position="160"/>
    </location>
</feature>
<dbReference type="AlphaFoldDB" id="A0AAN9SDA5"/>
<dbReference type="InterPro" id="IPR040269">
    <property type="entry name" value="VAB"/>
</dbReference>
<feature type="transmembrane region" description="Helical" evidence="2">
    <location>
        <begin position="209"/>
        <end position="231"/>
    </location>
</feature>
<evidence type="ECO:0000256" key="1">
    <source>
        <dbReference type="SAM" id="MobiDB-lite"/>
    </source>
</evidence>
<feature type="transmembrane region" description="Helical" evidence="2">
    <location>
        <begin position="169"/>
        <end position="188"/>
    </location>
</feature>
<feature type="region of interest" description="Disordered" evidence="1">
    <location>
        <begin position="329"/>
        <end position="353"/>
    </location>
</feature>
<dbReference type="PANTHER" id="PTHR31351">
    <property type="entry name" value="EXPRESSED PROTEIN"/>
    <property type="match status" value="1"/>
</dbReference>
<comment type="caution">
    <text evidence="5">The sequence shown here is derived from an EMBL/GenBank/DDBJ whole genome shotgun (WGS) entry which is preliminary data.</text>
</comment>